<dbReference type="Pfam" id="PF09945">
    <property type="entry name" value="DUF2177"/>
    <property type="match status" value="1"/>
</dbReference>
<keyword evidence="1" id="KW-0472">Membrane</keyword>
<keyword evidence="3" id="KW-1185">Reference proteome</keyword>
<evidence type="ECO:0000256" key="1">
    <source>
        <dbReference type="SAM" id="Phobius"/>
    </source>
</evidence>
<sequence length="136" mass="14702">MKYAVAYLATAVVFFVLDFIWLSTMSGGFYRRKIGDLLMDQPNFAVAGAFYVFYVVGIVYFAVLPALNAGSWPTALFSGALLGLVAYGTYDMTNLATLKGWSISMSVVDMAWGTVLTAIAASGGYFITSWLIPQSS</sequence>
<organism evidence="2 3">
    <name type="scientific">Aurantimonas marianensis</name>
    <dbReference type="NCBI Taxonomy" id="2920428"/>
    <lineage>
        <taxon>Bacteria</taxon>
        <taxon>Pseudomonadati</taxon>
        <taxon>Pseudomonadota</taxon>
        <taxon>Alphaproteobacteria</taxon>
        <taxon>Hyphomicrobiales</taxon>
        <taxon>Aurantimonadaceae</taxon>
        <taxon>Aurantimonas</taxon>
    </lineage>
</organism>
<dbReference type="Proteomes" id="UP001155220">
    <property type="component" value="Unassembled WGS sequence"/>
</dbReference>
<reference evidence="2" key="1">
    <citation type="submission" date="2022-03" db="EMBL/GenBank/DDBJ databases">
        <title>Aurantimonas Liuensis sp. Nov., isolated from the hadal seawater of the Mariana Trench.</title>
        <authorList>
            <person name="Liu R."/>
        </authorList>
    </citation>
    <scope>NUCLEOTIDE SEQUENCE</scope>
    <source>
        <strain evidence="2">LRZ36</strain>
    </source>
</reference>
<name>A0A9X2HA59_9HYPH</name>
<dbReference type="InterPro" id="IPR018687">
    <property type="entry name" value="DUF2177_membr"/>
</dbReference>
<evidence type="ECO:0000313" key="2">
    <source>
        <dbReference type="EMBL" id="MCP3056073.1"/>
    </source>
</evidence>
<proteinExistence type="predicted"/>
<feature type="transmembrane region" description="Helical" evidence="1">
    <location>
        <begin position="42"/>
        <end position="63"/>
    </location>
</feature>
<evidence type="ECO:0000313" key="3">
    <source>
        <dbReference type="Proteomes" id="UP001155220"/>
    </source>
</evidence>
<protein>
    <submittedName>
        <fullName evidence="2">DUF2177 family protein</fullName>
    </submittedName>
</protein>
<keyword evidence="1" id="KW-1133">Transmembrane helix</keyword>
<dbReference type="AlphaFoldDB" id="A0A9X2HA59"/>
<dbReference type="EMBL" id="JALHBS010000081">
    <property type="protein sequence ID" value="MCP3056073.1"/>
    <property type="molecule type" value="Genomic_DNA"/>
</dbReference>
<feature type="transmembrane region" description="Helical" evidence="1">
    <location>
        <begin position="111"/>
        <end position="132"/>
    </location>
</feature>
<feature type="transmembrane region" description="Helical" evidence="1">
    <location>
        <begin position="69"/>
        <end position="90"/>
    </location>
</feature>
<accession>A0A9X2HA59</accession>
<gene>
    <name evidence="2" type="ORF">MJ956_13095</name>
</gene>
<comment type="caution">
    <text evidence="2">The sequence shown here is derived from an EMBL/GenBank/DDBJ whole genome shotgun (WGS) entry which is preliminary data.</text>
</comment>
<feature type="transmembrane region" description="Helical" evidence="1">
    <location>
        <begin position="6"/>
        <end position="30"/>
    </location>
</feature>
<keyword evidence="1" id="KW-0812">Transmembrane</keyword>